<dbReference type="Pfam" id="PF08159">
    <property type="entry name" value="NUC153"/>
    <property type="match status" value="1"/>
</dbReference>
<dbReference type="STRING" id="1806994.A0A507CKA6"/>
<organism evidence="8 9">
    <name type="scientific">Synchytrium microbalum</name>
    <dbReference type="NCBI Taxonomy" id="1806994"/>
    <lineage>
        <taxon>Eukaryota</taxon>
        <taxon>Fungi</taxon>
        <taxon>Fungi incertae sedis</taxon>
        <taxon>Chytridiomycota</taxon>
        <taxon>Chytridiomycota incertae sedis</taxon>
        <taxon>Chytridiomycetes</taxon>
        <taxon>Synchytriales</taxon>
        <taxon>Synchytriaceae</taxon>
        <taxon>Synchytrium</taxon>
    </lineage>
</organism>
<feature type="compositionally biased region" description="Basic and acidic residues" evidence="5">
    <location>
        <begin position="98"/>
        <end position="129"/>
    </location>
</feature>
<keyword evidence="9" id="KW-1185">Reference proteome</keyword>
<dbReference type="Proteomes" id="UP000319731">
    <property type="component" value="Unassembled WGS sequence"/>
</dbReference>
<evidence type="ECO:0000256" key="5">
    <source>
        <dbReference type="SAM" id="MobiDB-lite"/>
    </source>
</evidence>
<dbReference type="Pfam" id="PF25121">
    <property type="entry name" value="RRM_ESF1"/>
    <property type="match status" value="1"/>
</dbReference>
<feature type="compositionally biased region" description="Basic and acidic residues" evidence="5">
    <location>
        <begin position="75"/>
        <end position="89"/>
    </location>
</feature>
<reference evidence="8 9" key="1">
    <citation type="journal article" date="2019" name="Sci. Rep.">
        <title>Comparative genomics of chytrid fungi reveal insights into the obligate biotrophic and pathogenic lifestyle of Synchytrium endobioticum.</title>
        <authorList>
            <person name="van de Vossenberg B.T.L.H."/>
            <person name="Warris S."/>
            <person name="Nguyen H.D.T."/>
            <person name="van Gent-Pelzer M.P.E."/>
            <person name="Joly D.L."/>
            <person name="van de Geest H.C."/>
            <person name="Bonants P.J.M."/>
            <person name="Smith D.S."/>
            <person name="Levesque C.A."/>
            <person name="van der Lee T.A.J."/>
        </authorList>
    </citation>
    <scope>NUCLEOTIDE SEQUENCE [LARGE SCALE GENOMIC DNA]</scope>
    <source>
        <strain evidence="8 9">JEL517</strain>
    </source>
</reference>
<feature type="compositionally biased region" description="Basic and acidic residues" evidence="5">
    <location>
        <begin position="145"/>
        <end position="159"/>
    </location>
</feature>
<feature type="region of interest" description="Disordered" evidence="5">
    <location>
        <begin position="650"/>
        <end position="708"/>
    </location>
</feature>
<feature type="region of interest" description="Disordered" evidence="5">
    <location>
        <begin position="418"/>
        <end position="579"/>
    </location>
</feature>
<feature type="compositionally biased region" description="Polar residues" evidence="5">
    <location>
        <begin position="534"/>
        <end position="545"/>
    </location>
</feature>
<feature type="region of interest" description="Disordered" evidence="5">
    <location>
        <begin position="65"/>
        <end position="192"/>
    </location>
</feature>
<evidence type="ECO:0000313" key="8">
    <source>
        <dbReference type="EMBL" id="TPX38335.1"/>
    </source>
</evidence>
<dbReference type="InterPro" id="IPR056750">
    <property type="entry name" value="RRM_ESF1"/>
</dbReference>
<proteinExistence type="inferred from homology"/>
<feature type="compositionally biased region" description="Basic residues" evidence="5">
    <location>
        <begin position="698"/>
        <end position="708"/>
    </location>
</feature>
<feature type="compositionally biased region" description="Basic and acidic residues" evidence="5">
    <location>
        <begin position="653"/>
        <end position="665"/>
    </location>
</feature>
<feature type="domain" description="NUC153" evidence="6">
    <location>
        <begin position="620"/>
        <end position="648"/>
    </location>
</feature>
<dbReference type="InterPro" id="IPR012580">
    <property type="entry name" value="NUC153"/>
</dbReference>
<feature type="domain" description="ESF1 RRM" evidence="7">
    <location>
        <begin position="208"/>
        <end position="362"/>
    </location>
</feature>
<protein>
    <submittedName>
        <fullName evidence="8">Uncharacterized protein</fullName>
    </submittedName>
</protein>
<evidence type="ECO:0000256" key="4">
    <source>
        <dbReference type="ARBA" id="ARBA00023242"/>
    </source>
</evidence>
<accession>A0A507CKA6</accession>
<evidence type="ECO:0000259" key="6">
    <source>
        <dbReference type="Pfam" id="PF08159"/>
    </source>
</evidence>
<dbReference type="AlphaFoldDB" id="A0A507CKA6"/>
<feature type="compositionally biased region" description="Basic residues" evidence="5">
    <location>
        <begin position="503"/>
        <end position="515"/>
    </location>
</feature>
<comment type="caution">
    <text evidence="8">The sequence shown here is derived from an EMBL/GenBank/DDBJ whole genome shotgun (WGS) entry which is preliminary data.</text>
</comment>
<name>A0A507CKA6_9FUNG</name>
<dbReference type="InterPro" id="IPR039754">
    <property type="entry name" value="Esf1"/>
</dbReference>
<dbReference type="PANTHER" id="PTHR12202">
    <property type="entry name" value="ESF1 HOMOLOG"/>
    <property type="match status" value="1"/>
</dbReference>
<dbReference type="EMBL" id="QEAO01000001">
    <property type="protein sequence ID" value="TPX38335.1"/>
    <property type="molecule type" value="Genomic_DNA"/>
</dbReference>
<feature type="compositionally biased region" description="Acidic residues" evidence="5">
    <location>
        <begin position="422"/>
        <end position="436"/>
    </location>
</feature>
<feature type="compositionally biased region" description="Acidic residues" evidence="5">
    <location>
        <begin position="175"/>
        <end position="186"/>
    </location>
</feature>
<dbReference type="GeneID" id="42001551"/>
<keyword evidence="4" id="KW-0539">Nucleus</keyword>
<feature type="compositionally biased region" description="Polar residues" evidence="5">
    <location>
        <begin position="556"/>
        <end position="572"/>
    </location>
</feature>
<comment type="similarity">
    <text evidence="2">Belongs to the ESF1 family.</text>
</comment>
<evidence type="ECO:0000259" key="7">
    <source>
        <dbReference type="Pfam" id="PF25121"/>
    </source>
</evidence>
<evidence type="ECO:0000256" key="3">
    <source>
        <dbReference type="ARBA" id="ARBA00023054"/>
    </source>
</evidence>
<evidence type="ECO:0000256" key="1">
    <source>
        <dbReference type="ARBA" id="ARBA00004604"/>
    </source>
</evidence>
<dbReference type="GO" id="GO:0005730">
    <property type="term" value="C:nucleolus"/>
    <property type="evidence" value="ECO:0007669"/>
    <property type="project" value="UniProtKB-SubCell"/>
</dbReference>
<dbReference type="GO" id="GO:0003723">
    <property type="term" value="F:RNA binding"/>
    <property type="evidence" value="ECO:0007669"/>
    <property type="project" value="TreeGrafter"/>
</dbReference>
<comment type="subcellular location">
    <subcellularLocation>
        <location evidence="1">Nucleus</location>
        <location evidence="1">Nucleolus</location>
    </subcellularLocation>
</comment>
<evidence type="ECO:0000313" key="9">
    <source>
        <dbReference type="Proteomes" id="UP000319731"/>
    </source>
</evidence>
<gene>
    <name evidence="8" type="ORF">SmJEL517_g00324</name>
</gene>
<keyword evidence="3" id="KW-0175">Coiled coil</keyword>
<dbReference type="RefSeq" id="XP_031028049.1">
    <property type="nucleotide sequence ID" value="XM_031166254.1"/>
</dbReference>
<dbReference type="GO" id="GO:0006364">
    <property type="term" value="P:rRNA processing"/>
    <property type="evidence" value="ECO:0007669"/>
    <property type="project" value="InterPro"/>
</dbReference>
<sequence length="708" mass="80555">MKPSQRKPAVEYDSPLPVIQDPRFARVHNDPRFSRPRKQDAKIVVDDRFKSMLESDEFIHAPRVDQYGRRRKTSNRVDELKRYYRLDKDHDEEDQEDHDAKDPKAADEADDKDQASDDGSSKTSEKALPDSDDEESDKDDEETDEIRLKAKSEMVDRARGIGILDDSESSSSSSDSEDEPEADIEVDASSMAIGPYALENVPTGDESRRFAAVNLDWDHVKAADLYKVFDGFVPKEGRLLSVKIYPSDFGLERLAKEYTEGPPSDIFKKGQTMVDDEEEEELSKPLIQGDEGQEFENENLRKYQMERMRYYYAVVEADSAETAKSIYVSCDGVEYEKTANYFDLRYIPDDMDFTDREIRDEALEVPRLHRPATFTTSALQNSKVKLTWDEDDPDRSRVTRKKFSKQDLMEMDFKTYIASESSDGEGPDDNEDDSDVEERRNRYKALLEGGDEESNPFGRSRKSGMKADADGMGDMEITFTPGLTSSKGDEPQDNESPFEQYLRKQKEKRKAKKDARKAATSQKEEQSEEDEVPSSLQPQSANSLQLLLDDDFSTPGLVSNSSPSETSQQPPVKSSRHFDMKEIIKAEKLKTIKLKGKAKKKLEGRQFEALQDDFELNLEDPRFSAVTSSHHFAIDPSNPHFKKTPAMKKLLQSRREEKPVIEEPAIKGPESISGGMDVDLKSLVASVKRKSNEPKQPRVGKRMKPTPK</sequence>
<evidence type="ECO:0000256" key="2">
    <source>
        <dbReference type="ARBA" id="ARBA00009087"/>
    </source>
</evidence>
<feature type="compositionally biased region" description="Acidic residues" evidence="5">
    <location>
        <begin position="130"/>
        <end position="144"/>
    </location>
</feature>
<dbReference type="OrthoDB" id="431825at2759"/>
<dbReference type="PANTHER" id="PTHR12202:SF0">
    <property type="entry name" value="ESF1 HOMOLOG"/>
    <property type="match status" value="1"/>
</dbReference>